<feature type="transmembrane region" description="Helical" evidence="2">
    <location>
        <begin position="438"/>
        <end position="464"/>
    </location>
</feature>
<proteinExistence type="predicted"/>
<keyword evidence="5" id="KW-1185">Reference proteome</keyword>
<gene>
    <name evidence="4" type="ORF">CspeluHIS016_0211730</name>
</gene>
<comment type="caution">
    <text evidence="4">The sequence shown here is derived from an EMBL/GenBank/DDBJ whole genome shotgun (WGS) entry which is preliminary data.</text>
</comment>
<feature type="signal peptide" evidence="3">
    <location>
        <begin position="1"/>
        <end position="18"/>
    </location>
</feature>
<feature type="chain" id="PRO_5042187968" evidence="3">
    <location>
        <begin position="19"/>
        <end position="557"/>
    </location>
</feature>
<feature type="region of interest" description="Disordered" evidence="1">
    <location>
        <begin position="361"/>
        <end position="428"/>
    </location>
</feature>
<keyword evidence="2" id="KW-1133">Transmembrane helix</keyword>
<reference evidence="4" key="1">
    <citation type="journal article" date="2023" name="BMC Genomics">
        <title>Chromosome-level genome assemblies of Cutaneotrichosporon spp. (Trichosporonales, Basidiomycota) reveal imbalanced evolution between nucleotide sequences and chromosome synteny.</title>
        <authorList>
            <person name="Kobayashi Y."/>
            <person name="Kayamori A."/>
            <person name="Aoki K."/>
            <person name="Shiwa Y."/>
            <person name="Matsutani M."/>
            <person name="Fujita N."/>
            <person name="Sugita T."/>
            <person name="Iwasaki W."/>
            <person name="Tanaka N."/>
            <person name="Takashima M."/>
        </authorList>
    </citation>
    <scope>NUCLEOTIDE SEQUENCE</scope>
    <source>
        <strain evidence="4">HIS016</strain>
    </source>
</reference>
<sequence length="557" mass="60505">MRLLAALLVLLAATPAPAAVPRPHAKDTPIYSCRTCVRANAANDFVQSSYASDVEVYWTGYYVKYCEATGGCPMCDSLTQKLPSLQDACLSKKECDGVCAPEIWEEIRQCKSCAADYEKRDYEATMDSLLNGWYEEHCSKTTTTDCGAECESIGRAMNDSCTNGQIACHGLCPYYGSATNCWTCQNKFDLRYAYPQKALEFYCGDSCGKDCGWVGDTYAQQCANLDDPSECVLCRDADARATLDRCNSCLPGSQLYTEQKATVLASLATVYGMCNKDGDPLPGGCEKPCQVVTTTYPDLCGGQDATKCRGICPMEVCGTCAVSNESVYSDNTRALIQQNVVDVRNWCAVVIMPPPGSITIPGAATPSPNAPDSSSPYIPNPSSVKVPDPSGIRDIVDSENKNPPPRNVSSKPSKNPFGNTSIPLNLAEDKSNNQGIPAWGIGVAVAGSVVVVAGLAAAVIANGYECDHDHRRLRRKQKKKKKKRRDDDDMPPPEMQEGQKPHIVGYMLPTQAYAAIPTHDPGTSQYPQYSERYSEQYPQQYTNPYAGSSQVPLNSQY</sequence>
<evidence type="ECO:0000256" key="1">
    <source>
        <dbReference type="SAM" id="MobiDB-lite"/>
    </source>
</evidence>
<keyword evidence="3" id="KW-0732">Signal</keyword>
<evidence type="ECO:0000313" key="5">
    <source>
        <dbReference type="Proteomes" id="UP001222932"/>
    </source>
</evidence>
<feature type="compositionally biased region" description="Polar residues" evidence="1">
    <location>
        <begin position="407"/>
        <end position="423"/>
    </location>
</feature>
<evidence type="ECO:0000313" key="4">
    <source>
        <dbReference type="EMBL" id="GMK56117.1"/>
    </source>
</evidence>
<feature type="compositionally biased region" description="Polar residues" evidence="1">
    <location>
        <begin position="366"/>
        <end position="383"/>
    </location>
</feature>
<accession>A0AAD3TSM7</accession>
<dbReference type="EMBL" id="BTCM01000002">
    <property type="protein sequence ID" value="GMK56117.1"/>
    <property type="molecule type" value="Genomic_DNA"/>
</dbReference>
<reference evidence="4" key="2">
    <citation type="submission" date="2023-06" db="EMBL/GenBank/DDBJ databases">
        <authorList>
            <person name="Kobayashi Y."/>
            <person name="Kayamori A."/>
            <person name="Aoki K."/>
            <person name="Shiwa Y."/>
            <person name="Fujita N."/>
            <person name="Sugita T."/>
            <person name="Iwasaki W."/>
            <person name="Tanaka N."/>
            <person name="Takashima M."/>
        </authorList>
    </citation>
    <scope>NUCLEOTIDE SEQUENCE</scope>
    <source>
        <strain evidence="4">HIS016</strain>
    </source>
</reference>
<feature type="region of interest" description="Disordered" evidence="1">
    <location>
        <begin position="471"/>
        <end position="501"/>
    </location>
</feature>
<feature type="compositionally biased region" description="Basic residues" evidence="1">
    <location>
        <begin position="471"/>
        <end position="484"/>
    </location>
</feature>
<feature type="region of interest" description="Disordered" evidence="1">
    <location>
        <begin position="515"/>
        <end position="557"/>
    </location>
</feature>
<feature type="compositionally biased region" description="Polar residues" evidence="1">
    <location>
        <begin position="536"/>
        <end position="557"/>
    </location>
</feature>
<evidence type="ECO:0000256" key="2">
    <source>
        <dbReference type="SAM" id="Phobius"/>
    </source>
</evidence>
<protein>
    <submittedName>
        <fullName evidence="4">Uncharacterized protein</fullName>
    </submittedName>
</protein>
<keyword evidence="2" id="KW-0472">Membrane</keyword>
<evidence type="ECO:0000256" key="3">
    <source>
        <dbReference type="SAM" id="SignalP"/>
    </source>
</evidence>
<organism evidence="4 5">
    <name type="scientific">Cutaneotrichosporon spelunceum</name>
    <dbReference type="NCBI Taxonomy" id="1672016"/>
    <lineage>
        <taxon>Eukaryota</taxon>
        <taxon>Fungi</taxon>
        <taxon>Dikarya</taxon>
        <taxon>Basidiomycota</taxon>
        <taxon>Agaricomycotina</taxon>
        <taxon>Tremellomycetes</taxon>
        <taxon>Trichosporonales</taxon>
        <taxon>Trichosporonaceae</taxon>
        <taxon>Cutaneotrichosporon</taxon>
    </lineage>
</organism>
<dbReference type="Proteomes" id="UP001222932">
    <property type="component" value="Unassembled WGS sequence"/>
</dbReference>
<name>A0AAD3TSM7_9TREE</name>
<dbReference type="AlphaFoldDB" id="A0AAD3TSM7"/>
<keyword evidence="2" id="KW-0812">Transmembrane</keyword>